<feature type="domain" description="Pyrrolo-quinoline quinone repeat" evidence="2">
    <location>
        <begin position="68"/>
        <end position="199"/>
    </location>
</feature>
<dbReference type="Pfam" id="PF13360">
    <property type="entry name" value="PQQ_2"/>
    <property type="match status" value="2"/>
</dbReference>
<protein>
    <submittedName>
        <fullName evidence="3">WD-40 repeat-containing protein</fullName>
    </submittedName>
</protein>
<dbReference type="InterPro" id="IPR002372">
    <property type="entry name" value="PQQ_rpt_dom"/>
</dbReference>
<dbReference type="Gene3D" id="2.140.10.10">
    <property type="entry name" value="Quinoprotein alcohol dehydrogenase-like superfamily"/>
    <property type="match status" value="1"/>
</dbReference>
<dbReference type="STRING" id="555875.SAMN04488124_0192"/>
<dbReference type="Gene3D" id="2.40.10.480">
    <property type="match status" value="1"/>
</dbReference>
<evidence type="ECO:0000313" key="4">
    <source>
        <dbReference type="Proteomes" id="UP000243250"/>
    </source>
</evidence>
<dbReference type="InterPro" id="IPR015943">
    <property type="entry name" value="WD40/YVTN_repeat-like_dom_sf"/>
</dbReference>
<dbReference type="AlphaFoldDB" id="A0A1I6FSF4"/>
<reference evidence="4" key="1">
    <citation type="submission" date="2016-10" db="EMBL/GenBank/DDBJ databases">
        <authorList>
            <person name="Varghese N."/>
            <person name="Submissions S."/>
        </authorList>
    </citation>
    <scope>NUCLEOTIDE SEQUENCE [LARGE SCALE GENOMIC DNA]</scope>
    <source>
        <strain evidence="4">CGMCC 1.8711</strain>
    </source>
</reference>
<keyword evidence="4" id="KW-1185">Reference proteome</keyword>
<feature type="domain" description="Pyrrolo-quinoline quinone repeat" evidence="2">
    <location>
        <begin position="223"/>
        <end position="381"/>
    </location>
</feature>
<dbReference type="Proteomes" id="UP000243250">
    <property type="component" value="Unassembled WGS sequence"/>
</dbReference>
<evidence type="ECO:0000256" key="1">
    <source>
        <dbReference type="SAM" id="MobiDB-lite"/>
    </source>
</evidence>
<dbReference type="PANTHER" id="PTHR34512">
    <property type="entry name" value="CELL SURFACE PROTEIN"/>
    <property type="match status" value="1"/>
</dbReference>
<dbReference type="InterPro" id="IPR011047">
    <property type="entry name" value="Quinoprotein_ADH-like_sf"/>
</dbReference>
<evidence type="ECO:0000259" key="2">
    <source>
        <dbReference type="Pfam" id="PF13360"/>
    </source>
</evidence>
<accession>A0A1I6FSF4</accession>
<proteinExistence type="predicted"/>
<feature type="region of interest" description="Disordered" evidence="1">
    <location>
        <begin position="36"/>
        <end position="63"/>
    </location>
</feature>
<dbReference type="SMART" id="SM00564">
    <property type="entry name" value="PQQ"/>
    <property type="match status" value="6"/>
</dbReference>
<dbReference type="SUPFAM" id="SSF50998">
    <property type="entry name" value="Quinoprotein alcohol dehydrogenase-like"/>
    <property type="match status" value="1"/>
</dbReference>
<dbReference type="InterPro" id="IPR018391">
    <property type="entry name" value="PQQ_b-propeller_rpt"/>
</dbReference>
<dbReference type="InterPro" id="IPR006311">
    <property type="entry name" value="TAT_signal"/>
</dbReference>
<dbReference type="RefSeq" id="WP_089877282.1">
    <property type="nucleotide sequence ID" value="NZ_FOYS01000001.1"/>
</dbReference>
<name>A0A1I6FSF4_9EURY</name>
<gene>
    <name evidence="3" type="ORF">SAMN04488124_0192</name>
</gene>
<organism evidence="3 4">
    <name type="scientific">Halogeometricum limi</name>
    <dbReference type="NCBI Taxonomy" id="555875"/>
    <lineage>
        <taxon>Archaea</taxon>
        <taxon>Methanobacteriati</taxon>
        <taxon>Methanobacteriota</taxon>
        <taxon>Stenosarchaea group</taxon>
        <taxon>Halobacteria</taxon>
        <taxon>Halobacteriales</taxon>
        <taxon>Haloferacaceae</taxon>
        <taxon>Halogeometricum</taxon>
    </lineage>
</organism>
<sequence>MRPPRFTRRRLLAAGGLSLLGGAVLDPSWTAGAASDAAVDGWPMERRDPARTGFDPDGTAPRGEFSVRWRATVPEPSYRTRPLAVVDGNVYAVGEDELVAVAADSGETRWRFDGESRPWREYVGFTSSPAAFDGGVVVASQTDVLGFAAASGRLDWSYDETTNVETPLLVGNTVYCEASGDGTLVLDAETGLSRRRSPLSTDFEPFAYREGVLVGRGDSPDKLVAVDAATGDRLWTETFAIASAFFLSPSLGRETVYYGTGPLYAISLADGSVRWEGDLGASRAGTRPVTDGDRVYVVAADEETRFVVAFDAETGERVWRADANAADEAVPAVVDDTLYVTTPTGFVALDAADGGEVGRFRPTRRRGSTRSPVVVDGTVYVALDDTLYAVEGSA</sequence>
<dbReference type="OrthoDB" id="145878at2157"/>
<dbReference type="PROSITE" id="PS51318">
    <property type="entry name" value="TAT"/>
    <property type="match status" value="1"/>
</dbReference>
<dbReference type="Gene3D" id="2.130.10.10">
    <property type="entry name" value="YVTN repeat-like/Quinoprotein amine dehydrogenase"/>
    <property type="match status" value="1"/>
</dbReference>
<dbReference type="EMBL" id="FOYS01000001">
    <property type="protein sequence ID" value="SFR32828.1"/>
    <property type="molecule type" value="Genomic_DNA"/>
</dbReference>
<evidence type="ECO:0000313" key="3">
    <source>
        <dbReference type="EMBL" id="SFR32828.1"/>
    </source>
</evidence>
<dbReference type="PANTHER" id="PTHR34512:SF30">
    <property type="entry name" value="OUTER MEMBRANE PROTEIN ASSEMBLY FACTOR BAMB"/>
    <property type="match status" value="1"/>
</dbReference>